<sequence length="102" mass="12107">MLFTRYVILIAGKRALQKFLLEVKLMNPDLGYPFGNKFGDFGNKMKVFEYAGIMVLSLLETELWRTFERIPYDITSCRKKVQIRATPTRNQYIWNFDRSASW</sequence>
<protein>
    <submittedName>
        <fullName evidence="1">Uncharacterized protein</fullName>
    </submittedName>
</protein>
<proteinExistence type="predicted"/>
<name>A0A4Y2DRW5_ARAVE</name>
<evidence type="ECO:0000313" key="1">
    <source>
        <dbReference type="EMBL" id="GBM19570.1"/>
    </source>
</evidence>
<accession>A0A4Y2DRW5</accession>
<reference evidence="1 2" key="1">
    <citation type="journal article" date="2019" name="Sci. Rep.">
        <title>Orb-weaving spider Araneus ventricosus genome elucidates the spidroin gene catalogue.</title>
        <authorList>
            <person name="Kono N."/>
            <person name="Nakamura H."/>
            <person name="Ohtoshi R."/>
            <person name="Moran D.A.P."/>
            <person name="Shinohara A."/>
            <person name="Yoshida Y."/>
            <person name="Fujiwara M."/>
            <person name="Mori M."/>
            <person name="Tomita M."/>
            <person name="Arakawa K."/>
        </authorList>
    </citation>
    <scope>NUCLEOTIDE SEQUENCE [LARGE SCALE GENOMIC DNA]</scope>
</reference>
<evidence type="ECO:0000313" key="2">
    <source>
        <dbReference type="Proteomes" id="UP000499080"/>
    </source>
</evidence>
<dbReference type="EMBL" id="BGPR01000426">
    <property type="protein sequence ID" value="GBM19570.1"/>
    <property type="molecule type" value="Genomic_DNA"/>
</dbReference>
<gene>
    <name evidence="1" type="ORF">AVEN_370_1</name>
</gene>
<keyword evidence="2" id="KW-1185">Reference proteome</keyword>
<comment type="caution">
    <text evidence="1">The sequence shown here is derived from an EMBL/GenBank/DDBJ whole genome shotgun (WGS) entry which is preliminary data.</text>
</comment>
<dbReference type="Proteomes" id="UP000499080">
    <property type="component" value="Unassembled WGS sequence"/>
</dbReference>
<organism evidence="1 2">
    <name type="scientific">Araneus ventricosus</name>
    <name type="common">Orbweaver spider</name>
    <name type="synonym">Epeira ventricosa</name>
    <dbReference type="NCBI Taxonomy" id="182803"/>
    <lineage>
        <taxon>Eukaryota</taxon>
        <taxon>Metazoa</taxon>
        <taxon>Ecdysozoa</taxon>
        <taxon>Arthropoda</taxon>
        <taxon>Chelicerata</taxon>
        <taxon>Arachnida</taxon>
        <taxon>Araneae</taxon>
        <taxon>Araneomorphae</taxon>
        <taxon>Entelegynae</taxon>
        <taxon>Araneoidea</taxon>
        <taxon>Araneidae</taxon>
        <taxon>Araneus</taxon>
    </lineage>
</organism>
<dbReference type="AlphaFoldDB" id="A0A4Y2DRW5"/>